<dbReference type="AlphaFoldDB" id="A0AAI9IBY2"/>
<accession>A0AAI9IBY2</accession>
<organism evidence="2 3">
    <name type="scientific">Herbaspirillum frisingense GSF30</name>
    <dbReference type="NCBI Taxonomy" id="864073"/>
    <lineage>
        <taxon>Bacteria</taxon>
        <taxon>Pseudomonadati</taxon>
        <taxon>Pseudomonadota</taxon>
        <taxon>Betaproteobacteria</taxon>
        <taxon>Burkholderiales</taxon>
        <taxon>Oxalobacteraceae</taxon>
        <taxon>Herbaspirillum</taxon>
    </lineage>
</organism>
<comment type="caution">
    <text evidence="2">The sequence shown here is derived from an EMBL/GenBank/DDBJ whole genome shotgun (WGS) entry which is preliminary data.</text>
</comment>
<keyword evidence="1" id="KW-0812">Transmembrane</keyword>
<evidence type="ECO:0000313" key="3">
    <source>
        <dbReference type="Proteomes" id="UP000006772"/>
    </source>
</evidence>
<reference evidence="2 3" key="1">
    <citation type="journal article" date="2013" name="Front. Microbiol.">
        <title>The genome of the endophytic bacterium H. frisingense GSF30(T) identifies diverse strategies in the Herbaspirillum genus to interact with plants.</title>
        <authorList>
            <person name="Straub D."/>
            <person name="Rothballer M."/>
            <person name="Hartmann A."/>
            <person name="Ludewig U."/>
        </authorList>
    </citation>
    <scope>NUCLEOTIDE SEQUENCE [LARGE SCALE GENOMIC DNA]</scope>
    <source>
        <strain evidence="2 3">GSF30</strain>
    </source>
</reference>
<keyword evidence="1" id="KW-0472">Membrane</keyword>
<sequence>MAFVYVSWVDGMTVDRLWLSEHSIGAQQLARIVTRPGPKIQACYILQQGCIIMRPFPVSATRLRKGHPQARPLAAAAVCPGTLHSSQVSAVSVFSRFLLKQGVLASPWWQRVLAVLPVLLLLWLGVHWALGEG</sequence>
<evidence type="ECO:0000313" key="2">
    <source>
        <dbReference type="EMBL" id="EOA03300.1"/>
    </source>
</evidence>
<gene>
    <name evidence="2" type="ORF">HFRIS_018447</name>
</gene>
<evidence type="ECO:0000256" key="1">
    <source>
        <dbReference type="SAM" id="Phobius"/>
    </source>
</evidence>
<proteinExistence type="predicted"/>
<dbReference type="Proteomes" id="UP000006772">
    <property type="component" value="Unassembled WGS sequence"/>
</dbReference>
<feature type="transmembrane region" description="Helical" evidence="1">
    <location>
        <begin position="108"/>
        <end position="130"/>
    </location>
</feature>
<name>A0AAI9IBY2_9BURK</name>
<keyword evidence="1" id="KW-1133">Transmembrane helix</keyword>
<protein>
    <submittedName>
        <fullName evidence="2">Uncharacterized protein</fullName>
    </submittedName>
</protein>
<dbReference type="EMBL" id="AEEC02000030">
    <property type="protein sequence ID" value="EOA03300.1"/>
    <property type="molecule type" value="Genomic_DNA"/>
</dbReference>